<protein>
    <submittedName>
        <fullName evidence="1">Uncharacterized protein</fullName>
    </submittedName>
</protein>
<evidence type="ECO:0000313" key="2">
    <source>
        <dbReference type="Proteomes" id="UP001155280"/>
    </source>
</evidence>
<name>A0A9X2I9E0_9FLAO</name>
<sequence>MRKELLLLIFIFCNTVQAQVNNLDILKALSKFNAGELIEATRYDGWEPIRPTEEIEDGVARSIQKFIYDQDNEKQILKRTVVAYFDKGFKYVNTILISNNPRIKEVFTAELLPYETENSNKDYRKYDDGYDRYFITQDFNTENEFYEEFKEQGGFQISISQKLPL</sequence>
<keyword evidence="2" id="KW-1185">Reference proteome</keyword>
<dbReference type="EMBL" id="JANCNS010000001">
    <property type="protein sequence ID" value="MCP9199133.1"/>
    <property type="molecule type" value="Genomic_DNA"/>
</dbReference>
<dbReference type="AlphaFoldDB" id="A0A9X2I9E0"/>
<evidence type="ECO:0000313" key="1">
    <source>
        <dbReference type="EMBL" id="MCP9199133.1"/>
    </source>
</evidence>
<proteinExistence type="predicted"/>
<organism evidence="1 2">
    <name type="scientific">Christiangramia oceanisediminis</name>
    <dbReference type="NCBI Taxonomy" id="2920386"/>
    <lineage>
        <taxon>Bacteria</taxon>
        <taxon>Pseudomonadati</taxon>
        <taxon>Bacteroidota</taxon>
        <taxon>Flavobacteriia</taxon>
        <taxon>Flavobacteriales</taxon>
        <taxon>Flavobacteriaceae</taxon>
        <taxon>Christiangramia</taxon>
    </lineage>
</organism>
<reference evidence="1" key="1">
    <citation type="submission" date="2022-07" db="EMBL/GenBank/DDBJ databases">
        <title>Gramela sediminis sp. nov., isolated from deep-sea sediment of the Indian Ocean.</title>
        <authorList>
            <person name="Shi H."/>
        </authorList>
    </citation>
    <scope>NUCLEOTIDE SEQUENCE</scope>
    <source>
        <strain evidence="1">GC03-9</strain>
    </source>
</reference>
<dbReference type="Proteomes" id="UP001155280">
    <property type="component" value="Unassembled WGS sequence"/>
</dbReference>
<gene>
    <name evidence="1" type="ORF">MKO06_04380</name>
</gene>
<comment type="caution">
    <text evidence="1">The sequence shown here is derived from an EMBL/GenBank/DDBJ whole genome shotgun (WGS) entry which is preliminary data.</text>
</comment>
<accession>A0A9X2I9E0</accession>
<dbReference type="RefSeq" id="WP_241549443.1">
    <property type="nucleotide sequence ID" value="NZ_JANCNS010000001.1"/>
</dbReference>